<feature type="non-terminal residue" evidence="2">
    <location>
        <position position="1"/>
    </location>
</feature>
<gene>
    <name evidence="2" type="ORF">LCGC14_2093880</name>
</gene>
<name>A0A0F9EZ99_9ZZZZ</name>
<organism evidence="2">
    <name type="scientific">marine sediment metagenome</name>
    <dbReference type="NCBI Taxonomy" id="412755"/>
    <lineage>
        <taxon>unclassified sequences</taxon>
        <taxon>metagenomes</taxon>
        <taxon>ecological metagenomes</taxon>
    </lineage>
</organism>
<dbReference type="InterPro" id="IPR011042">
    <property type="entry name" value="6-blade_b-propeller_TolB-like"/>
</dbReference>
<accession>A0A0F9EZ99</accession>
<evidence type="ECO:0000256" key="1">
    <source>
        <dbReference type="SAM" id="MobiDB-lite"/>
    </source>
</evidence>
<comment type="caution">
    <text evidence="2">The sequence shown here is derived from an EMBL/GenBank/DDBJ whole genome shotgun (WGS) entry which is preliminary data.</text>
</comment>
<dbReference type="EMBL" id="LAZR01025559">
    <property type="protein sequence ID" value="KKL71541.1"/>
    <property type="molecule type" value="Genomic_DNA"/>
</dbReference>
<feature type="region of interest" description="Disordered" evidence="1">
    <location>
        <begin position="615"/>
        <end position="636"/>
    </location>
</feature>
<reference evidence="2" key="1">
    <citation type="journal article" date="2015" name="Nature">
        <title>Complex archaea that bridge the gap between prokaryotes and eukaryotes.</title>
        <authorList>
            <person name="Spang A."/>
            <person name="Saw J.H."/>
            <person name="Jorgensen S.L."/>
            <person name="Zaremba-Niedzwiedzka K."/>
            <person name="Martijn J."/>
            <person name="Lind A.E."/>
            <person name="van Eijk R."/>
            <person name="Schleper C."/>
            <person name="Guy L."/>
            <person name="Ettema T.J."/>
        </authorList>
    </citation>
    <scope>NUCLEOTIDE SEQUENCE</scope>
</reference>
<dbReference type="AlphaFoldDB" id="A0A0F9EZ99"/>
<proteinExistence type="predicted"/>
<protein>
    <submittedName>
        <fullName evidence="2">Uncharacterized protein</fullName>
    </submittedName>
</protein>
<sequence>KQALAMVRHNGFGADAYEKWQLAEKASQAIPLASQLQKPKPHIDKWHSDLAKVVGQIRKRLAAMRKSGWVVVEMNAAMSRRAFLPASAVSLKGLSEAAVRLGKTRDQQRDVKQKSVLNFATSKFSFDALLPDSHQHATLIAKALLTARAGKAYQARRTWQQAKDVLKPHEYTHGGTNWELIKLPDALRQETKLFSLLERLKNANRAMLVVTVTAPAGVKLAHVAIRVQDAKGVKQPELQHAGNTSTYRLDPQTYTVTATSPGVRIAPASRTITLAAKARQTVTFTAKPIIGGGGVTAVGNYDFKNVQASLICKSTFADTFAPRWSDDSKYIVLHMARITLANGSGGRIVTALPDPLVRGLKLAWPHPAENPHILGKHVVYLTADRGRFFQMIVPLLGGKPVKLCNAIHHDPMGRGDHMVLLGVKAGREPAFLFYRRVPANSWQKAPVQRGLYVVTGAVPDLRKGRWIGMLPKPPSAASGNWAVSGDWKRVACVEWIGAGRAKWSIYSVPQSATACRLLGTIPTSERVFRLAFSPEGKYIAAVKLGKQTKVVIKVTTALTKERTIASGAMTYGTPGWSPDGRFLAMRMARQSDESSYLMVLQVGGKSVTFATGTIKTNAGSRTSGDSKKQATPSTDTTDAKKAYADYMAAYNRMTKLMARGKGNTPQGRAAYKAFRAEKDRYEA</sequence>
<feature type="non-terminal residue" evidence="2">
    <location>
        <position position="683"/>
    </location>
</feature>
<dbReference type="Gene3D" id="2.120.10.30">
    <property type="entry name" value="TolB, C-terminal domain"/>
    <property type="match status" value="1"/>
</dbReference>
<evidence type="ECO:0000313" key="2">
    <source>
        <dbReference type="EMBL" id="KKL71541.1"/>
    </source>
</evidence>
<dbReference type="SUPFAM" id="SSF82171">
    <property type="entry name" value="DPP6 N-terminal domain-like"/>
    <property type="match status" value="1"/>
</dbReference>